<name>A0A2T4Z900_9BACL</name>
<dbReference type="EMBL" id="PZZP01000001">
    <property type="protein sequence ID" value="PTM58345.1"/>
    <property type="molecule type" value="Genomic_DNA"/>
</dbReference>
<sequence>MKTEQWNGYEIRFVEVEGEWWAVAKDIAEALGYRNAPDMTRNLGDDEKGFTQIVRSTQGGNPNVSIISEFGIYEAILNSRRKEAKAFKKWVKQIIKELRHQSGLEGFQVFRMMDKDHQKKAMGVIKQTLGIQAEEKHYIKANTVANKAISNKHGIPKMIKKGDMTPEMLKERQPILEEAAQLTAIKEAFGLDISVSDAIYKKWSKDVH</sequence>
<dbReference type="InterPro" id="IPR003497">
    <property type="entry name" value="BRO_N_domain"/>
</dbReference>
<gene>
    <name evidence="2" type="ORF">C8J48_0927</name>
</gene>
<dbReference type="SMART" id="SM01040">
    <property type="entry name" value="Bro-N"/>
    <property type="match status" value="1"/>
</dbReference>
<organism evidence="2 3">
    <name type="scientific">Desmospora activa DSM 45169</name>
    <dbReference type="NCBI Taxonomy" id="1121389"/>
    <lineage>
        <taxon>Bacteria</taxon>
        <taxon>Bacillati</taxon>
        <taxon>Bacillota</taxon>
        <taxon>Bacilli</taxon>
        <taxon>Bacillales</taxon>
        <taxon>Thermoactinomycetaceae</taxon>
        <taxon>Desmospora</taxon>
    </lineage>
</organism>
<proteinExistence type="predicted"/>
<dbReference type="Proteomes" id="UP000241639">
    <property type="component" value="Unassembled WGS sequence"/>
</dbReference>
<protein>
    <submittedName>
        <fullName evidence="2">Prophage antirepressor-like protein</fullName>
    </submittedName>
</protein>
<dbReference type="AlphaFoldDB" id="A0A2T4Z900"/>
<comment type="caution">
    <text evidence="2">The sequence shown here is derived from an EMBL/GenBank/DDBJ whole genome shotgun (WGS) entry which is preliminary data.</text>
</comment>
<feature type="domain" description="Bro-N" evidence="1">
    <location>
        <begin position="1"/>
        <end position="102"/>
    </location>
</feature>
<dbReference type="OrthoDB" id="9812611at2"/>
<dbReference type="RefSeq" id="WP_107725160.1">
    <property type="nucleotide sequence ID" value="NZ_PZZP01000001.1"/>
</dbReference>
<dbReference type="PANTHER" id="PTHR36180">
    <property type="entry name" value="DNA-BINDING PROTEIN-RELATED-RELATED"/>
    <property type="match status" value="1"/>
</dbReference>
<keyword evidence="3" id="KW-1185">Reference proteome</keyword>
<accession>A0A2T4Z900</accession>
<dbReference type="PROSITE" id="PS51750">
    <property type="entry name" value="BRO_N"/>
    <property type="match status" value="1"/>
</dbReference>
<reference evidence="2 3" key="1">
    <citation type="submission" date="2018-04" db="EMBL/GenBank/DDBJ databases">
        <title>Genomic Encyclopedia of Archaeal and Bacterial Type Strains, Phase II (KMG-II): from individual species to whole genera.</title>
        <authorList>
            <person name="Goeker M."/>
        </authorList>
    </citation>
    <scope>NUCLEOTIDE SEQUENCE [LARGE SCALE GENOMIC DNA]</scope>
    <source>
        <strain evidence="2 3">DSM 45169</strain>
    </source>
</reference>
<dbReference type="Pfam" id="PF02498">
    <property type="entry name" value="Bro-N"/>
    <property type="match status" value="1"/>
</dbReference>
<evidence type="ECO:0000313" key="3">
    <source>
        <dbReference type="Proteomes" id="UP000241639"/>
    </source>
</evidence>
<evidence type="ECO:0000313" key="2">
    <source>
        <dbReference type="EMBL" id="PTM58345.1"/>
    </source>
</evidence>
<evidence type="ECO:0000259" key="1">
    <source>
        <dbReference type="PROSITE" id="PS51750"/>
    </source>
</evidence>
<dbReference type="PANTHER" id="PTHR36180:SF2">
    <property type="entry name" value="BRO FAMILY PROTEIN"/>
    <property type="match status" value="1"/>
</dbReference>